<evidence type="ECO:0000313" key="2">
    <source>
        <dbReference type="EMBL" id="BDU77420.1"/>
    </source>
</evidence>
<feature type="transmembrane region" description="Helical" evidence="1">
    <location>
        <begin position="45"/>
        <end position="64"/>
    </location>
</feature>
<proteinExistence type="predicted"/>
<dbReference type="Proteomes" id="UP001228113">
    <property type="component" value="Chromosome"/>
</dbReference>
<evidence type="ECO:0000256" key="1">
    <source>
        <dbReference type="SAM" id="Phobius"/>
    </source>
</evidence>
<organism evidence="2 3">
    <name type="scientific">Mesoterricola sediminis</name>
    <dbReference type="NCBI Taxonomy" id="2927980"/>
    <lineage>
        <taxon>Bacteria</taxon>
        <taxon>Pseudomonadati</taxon>
        <taxon>Acidobacteriota</taxon>
        <taxon>Holophagae</taxon>
        <taxon>Holophagales</taxon>
        <taxon>Holophagaceae</taxon>
        <taxon>Mesoterricola</taxon>
    </lineage>
</organism>
<evidence type="ECO:0000313" key="3">
    <source>
        <dbReference type="Proteomes" id="UP001228113"/>
    </source>
</evidence>
<keyword evidence="1" id="KW-1133">Transmembrane helix</keyword>
<dbReference type="AlphaFoldDB" id="A0AA48KDU7"/>
<keyword evidence="1" id="KW-0812">Transmembrane</keyword>
<dbReference type="RefSeq" id="WP_243332002.1">
    <property type="nucleotide sequence ID" value="NZ_AP027081.1"/>
</dbReference>
<name>A0AA48KDU7_9BACT</name>
<reference evidence="2" key="1">
    <citation type="journal article" date="2023" name="Int. J. Syst. Evol. Microbiol.">
        <title>Mesoterricola silvestris gen. nov., sp. nov., Mesoterricola sediminis sp. nov., Geothrix oryzae sp. nov., Geothrix edaphica sp. nov., Geothrix rubra sp. nov., and Geothrix limicola sp. nov., six novel members of Acidobacteriota isolated from soils.</title>
        <authorList>
            <person name="Itoh H."/>
            <person name="Sugisawa Y."/>
            <person name="Mise K."/>
            <person name="Xu Z."/>
            <person name="Kuniyasu M."/>
            <person name="Ushijima N."/>
            <person name="Kawano K."/>
            <person name="Kobayashi E."/>
            <person name="Shiratori Y."/>
            <person name="Masuda Y."/>
            <person name="Senoo K."/>
        </authorList>
    </citation>
    <scope>NUCLEOTIDE SEQUENCE</scope>
    <source>
        <strain evidence="2">W786</strain>
    </source>
</reference>
<dbReference type="EMBL" id="AP027081">
    <property type="protein sequence ID" value="BDU77420.1"/>
    <property type="molecule type" value="Genomic_DNA"/>
</dbReference>
<keyword evidence="3" id="KW-1185">Reference proteome</keyword>
<gene>
    <name evidence="2" type="ORF">METESE_23780</name>
</gene>
<feature type="transmembrane region" description="Helical" evidence="1">
    <location>
        <begin position="12"/>
        <end position="30"/>
    </location>
</feature>
<keyword evidence="1" id="KW-0472">Membrane</keyword>
<protein>
    <submittedName>
        <fullName evidence="2">Uncharacterized protein</fullName>
    </submittedName>
</protein>
<dbReference type="KEGG" id="msea:METESE_23780"/>
<accession>A0AA48KDU7</accession>
<sequence>MCRAQRTPVTGWFFCGLACVSGGNLLPMLARHGWLGTLQPGLLDFFRGLLAGAGVVLLIVHLVIQRRQRKAGAPDGRA</sequence>